<feature type="transmembrane region" description="Helical" evidence="1">
    <location>
        <begin position="32"/>
        <end position="52"/>
    </location>
</feature>
<name>A0A502C997_9GAMM</name>
<dbReference type="Proteomes" id="UP000319486">
    <property type="component" value="Unassembled WGS sequence"/>
</dbReference>
<comment type="caution">
    <text evidence="2">The sequence shown here is derived from an EMBL/GenBank/DDBJ whole genome shotgun (WGS) entry which is preliminary data.</text>
</comment>
<evidence type="ECO:0000256" key="1">
    <source>
        <dbReference type="SAM" id="Phobius"/>
    </source>
</evidence>
<protein>
    <recommendedName>
        <fullName evidence="4">Holin</fullName>
    </recommendedName>
</protein>
<dbReference type="EMBL" id="RCZO01000006">
    <property type="protein sequence ID" value="TPG08331.1"/>
    <property type="molecule type" value="Genomic_DNA"/>
</dbReference>
<proteinExistence type="predicted"/>
<keyword evidence="3" id="KW-1185">Reference proteome</keyword>
<dbReference type="AlphaFoldDB" id="A0A502C997"/>
<organism evidence="2 3">
    <name type="scientific">Rhodanobacter glycinis</name>
    <dbReference type="NCBI Taxonomy" id="582702"/>
    <lineage>
        <taxon>Bacteria</taxon>
        <taxon>Pseudomonadati</taxon>
        <taxon>Pseudomonadota</taxon>
        <taxon>Gammaproteobacteria</taxon>
        <taxon>Lysobacterales</taxon>
        <taxon>Rhodanobacteraceae</taxon>
        <taxon>Rhodanobacter</taxon>
    </lineage>
</organism>
<gene>
    <name evidence="2" type="ORF">EAH88_11920</name>
</gene>
<sequence>MAILGVIYSAAGGAWLLMPPDWQPTLAEPVRWVLAIIGVSLAAAPGVSRVIAQPKLADKIADQAKVVDNAEHA</sequence>
<keyword evidence="1" id="KW-0812">Transmembrane</keyword>
<keyword evidence="1" id="KW-1133">Transmembrane helix</keyword>
<reference evidence="2 3" key="1">
    <citation type="journal article" date="2019" name="Environ. Microbiol.">
        <title>Species interactions and distinct microbial communities in high Arctic permafrost affected cryosols are associated with the CH4 and CO2 gas fluxes.</title>
        <authorList>
            <person name="Altshuler I."/>
            <person name="Hamel J."/>
            <person name="Turney S."/>
            <person name="Magnuson E."/>
            <person name="Levesque R."/>
            <person name="Greer C."/>
            <person name="Whyte L.G."/>
        </authorList>
    </citation>
    <scope>NUCLEOTIDE SEQUENCE [LARGE SCALE GENOMIC DNA]</scope>
    <source>
        <strain evidence="2 3">S13Y</strain>
    </source>
</reference>
<evidence type="ECO:0000313" key="3">
    <source>
        <dbReference type="Proteomes" id="UP000319486"/>
    </source>
</evidence>
<evidence type="ECO:0008006" key="4">
    <source>
        <dbReference type="Google" id="ProtNLM"/>
    </source>
</evidence>
<keyword evidence="1" id="KW-0472">Membrane</keyword>
<dbReference type="RefSeq" id="WP_140652901.1">
    <property type="nucleotide sequence ID" value="NZ_RCZO01000006.1"/>
</dbReference>
<evidence type="ECO:0000313" key="2">
    <source>
        <dbReference type="EMBL" id="TPG08331.1"/>
    </source>
</evidence>
<accession>A0A502C997</accession>